<name>A0A2I5ARF1_9VIRU</name>
<feature type="compositionally biased region" description="Basic residues" evidence="1">
    <location>
        <begin position="61"/>
        <end position="80"/>
    </location>
</feature>
<proteinExistence type="predicted"/>
<keyword evidence="2" id="KW-0167">Capsid protein</keyword>
<feature type="compositionally biased region" description="Basic and acidic residues" evidence="1">
    <location>
        <begin position="13"/>
        <end position="31"/>
    </location>
</feature>
<keyword evidence="2" id="KW-0946">Virion</keyword>
<reference evidence="2" key="1">
    <citation type="journal article" date="2018" name="Arch. Virol.">
        <title>Detection and analysis of mycovirus-related RNA viruses from grape powdery mildew fungus Erysiphe necator.</title>
        <authorList>
            <person name="Pandey B."/>
            <person name="Naidu R.A."/>
            <person name="Grove G.G."/>
        </authorList>
    </citation>
    <scope>NUCLEOTIDE SEQUENCE</scope>
    <source>
        <strain evidence="2">Gpm 3b</strain>
    </source>
</reference>
<accession>A0A2I5ARF1</accession>
<dbReference type="EMBL" id="KY420045">
    <property type="protein sequence ID" value="ATS94405.1"/>
    <property type="molecule type" value="Genomic_RNA"/>
</dbReference>
<sequence>MSGKPTKKSSSSKSRDFRKEAGRPSLKKELVLSDSESSDTFSDDEIEHSLDIPVKDDSRRSKVSKGKKRSVASREKKQKQKSPVILADDETDDEVNEDLAKKADSKVAPHMVLITGSTYHIEFPPVTHPAISTFVPWCGNFFSVLFFMSESLCVSTLVQETIPDFFSPVLFWYGSMIFILQILRAREVSGVITRDERTVLQMIIKTFPLEQWTVLSPMIGFLQSLGSVKPTDPMYSWISPAFPPFLGFTAAHTYRGISNVPGIQRMPPILAYQKFIFNFGASLTQTRNAFVYPQSTISPQQQFVGLNGSGINDDDFQCLTNMYGWVSPPETGSLVTVTDLNLKIRIIRRWAVPDVPDNITVNNLKTFMGLSDDIPITWMSRILRQINSLSNFFPNSTNLANITPTTGMSSIADVEIDRSPARVPTDTWYRGRSGITINVLSPSGFDDSSQLRLSAATAFNASLGDETHAPLGSQISALRDGPFFVRNEDEHDSVPLIQYESGSRTDPVVRFSEIIESKLFDRNGGRK</sequence>
<evidence type="ECO:0000256" key="1">
    <source>
        <dbReference type="SAM" id="MobiDB-lite"/>
    </source>
</evidence>
<feature type="region of interest" description="Disordered" evidence="1">
    <location>
        <begin position="1"/>
        <end position="92"/>
    </location>
</feature>
<dbReference type="GO" id="GO:0019028">
    <property type="term" value="C:viral capsid"/>
    <property type="evidence" value="ECO:0007669"/>
    <property type="project" value="UniProtKB-KW"/>
</dbReference>
<organism evidence="2">
    <name type="scientific">Erysiphe necator partitivirus 3</name>
    <dbReference type="NCBI Taxonomy" id="2052566"/>
    <lineage>
        <taxon>Viruses</taxon>
        <taxon>Riboviria</taxon>
        <taxon>Orthornavirae</taxon>
        <taxon>Pisuviricota</taxon>
        <taxon>Duplopiviricetes</taxon>
        <taxon>Durnavirales</taxon>
        <taxon>Partitiviridae</taxon>
    </lineage>
</organism>
<protein>
    <submittedName>
        <fullName evidence="2">Putative coat protein</fullName>
    </submittedName>
</protein>
<feature type="compositionally biased region" description="Basic and acidic residues" evidence="1">
    <location>
        <begin position="47"/>
        <end position="60"/>
    </location>
</feature>
<evidence type="ECO:0000313" key="2">
    <source>
        <dbReference type="EMBL" id="ATS94405.1"/>
    </source>
</evidence>